<accession>A0A078FBU0</accession>
<protein>
    <submittedName>
        <fullName evidence="1">BnaA02g26020D protein</fullName>
    </submittedName>
</protein>
<dbReference type="Gramene" id="CDY09408">
    <property type="protein sequence ID" value="CDY09408"/>
    <property type="gene ID" value="GSBRNA2T00030893001"/>
</dbReference>
<dbReference type="AlphaFoldDB" id="A0A078FBU0"/>
<keyword evidence="2" id="KW-1185">Reference proteome</keyword>
<evidence type="ECO:0000313" key="1">
    <source>
        <dbReference type="EMBL" id="CDY09408.1"/>
    </source>
</evidence>
<dbReference type="PaxDb" id="3708-A0A078FBU0"/>
<sequence length="133" mass="15136">MAFSTFLMEIQEPYLLPGAINNLVGKTFLFKISIERKNYLYKHETYKVLKIITNTEMISEFEVTNSPTGSENIAAIDNSIVSYAPEGSMMLRGCPSGGFKHVKTIDGFSKILFEPDDVPEIQSFRMRIPYYGY</sequence>
<dbReference type="EMBL" id="LK031995">
    <property type="protein sequence ID" value="CDY09408.1"/>
    <property type="molecule type" value="Genomic_DNA"/>
</dbReference>
<name>A0A078FBU0_BRANA</name>
<reference evidence="1 2" key="1">
    <citation type="journal article" date="2014" name="Science">
        <title>Plant genetics. Early allopolyploid evolution in the post-Neolithic Brassica napus oilseed genome.</title>
        <authorList>
            <person name="Chalhoub B."/>
            <person name="Denoeud F."/>
            <person name="Liu S."/>
            <person name="Parkin I.A."/>
            <person name="Tang H."/>
            <person name="Wang X."/>
            <person name="Chiquet J."/>
            <person name="Belcram H."/>
            <person name="Tong C."/>
            <person name="Samans B."/>
            <person name="Correa M."/>
            <person name="Da Silva C."/>
            <person name="Just J."/>
            <person name="Falentin C."/>
            <person name="Koh C.S."/>
            <person name="Le Clainche I."/>
            <person name="Bernard M."/>
            <person name="Bento P."/>
            <person name="Noel B."/>
            <person name="Labadie K."/>
            <person name="Alberti A."/>
            <person name="Charles M."/>
            <person name="Arnaud D."/>
            <person name="Guo H."/>
            <person name="Daviaud C."/>
            <person name="Alamery S."/>
            <person name="Jabbari K."/>
            <person name="Zhao M."/>
            <person name="Edger P.P."/>
            <person name="Chelaifa H."/>
            <person name="Tack D."/>
            <person name="Lassalle G."/>
            <person name="Mestiri I."/>
            <person name="Schnel N."/>
            <person name="Le Paslier M.C."/>
            <person name="Fan G."/>
            <person name="Renault V."/>
            <person name="Bayer P.E."/>
            <person name="Golicz A.A."/>
            <person name="Manoli S."/>
            <person name="Lee T.H."/>
            <person name="Thi V.H."/>
            <person name="Chalabi S."/>
            <person name="Hu Q."/>
            <person name="Fan C."/>
            <person name="Tollenaere R."/>
            <person name="Lu Y."/>
            <person name="Battail C."/>
            <person name="Shen J."/>
            <person name="Sidebottom C.H."/>
            <person name="Wang X."/>
            <person name="Canaguier A."/>
            <person name="Chauveau A."/>
            <person name="Berard A."/>
            <person name="Deniot G."/>
            <person name="Guan M."/>
            <person name="Liu Z."/>
            <person name="Sun F."/>
            <person name="Lim Y.P."/>
            <person name="Lyons E."/>
            <person name="Town C.D."/>
            <person name="Bancroft I."/>
            <person name="Wang X."/>
            <person name="Meng J."/>
            <person name="Ma J."/>
            <person name="Pires J.C."/>
            <person name="King G.J."/>
            <person name="Brunel D."/>
            <person name="Delourme R."/>
            <person name="Renard M."/>
            <person name="Aury J.M."/>
            <person name="Adams K.L."/>
            <person name="Batley J."/>
            <person name="Snowdon R.J."/>
            <person name="Tost J."/>
            <person name="Edwards D."/>
            <person name="Zhou Y."/>
            <person name="Hua W."/>
            <person name="Sharpe A.G."/>
            <person name="Paterson A.H."/>
            <person name="Guan C."/>
            <person name="Wincker P."/>
        </authorList>
    </citation>
    <scope>NUCLEOTIDE SEQUENCE [LARGE SCALE GENOMIC DNA]</scope>
    <source>
        <strain evidence="2">cv. Darmor-bzh</strain>
    </source>
</reference>
<gene>
    <name evidence="1" type="primary">BnaA02g26020D</name>
    <name evidence="1" type="ORF">GSBRNA2T00030893001</name>
</gene>
<evidence type="ECO:0000313" key="2">
    <source>
        <dbReference type="Proteomes" id="UP000028999"/>
    </source>
</evidence>
<dbReference type="Proteomes" id="UP000028999">
    <property type="component" value="Unassembled WGS sequence"/>
</dbReference>
<proteinExistence type="predicted"/>
<organism evidence="1 2">
    <name type="scientific">Brassica napus</name>
    <name type="common">Rape</name>
    <dbReference type="NCBI Taxonomy" id="3708"/>
    <lineage>
        <taxon>Eukaryota</taxon>
        <taxon>Viridiplantae</taxon>
        <taxon>Streptophyta</taxon>
        <taxon>Embryophyta</taxon>
        <taxon>Tracheophyta</taxon>
        <taxon>Spermatophyta</taxon>
        <taxon>Magnoliopsida</taxon>
        <taxon>eudicotyledons</taxon>
        <taxon>Gunneridae</taxon>
        <taxon>Pentapetalae</taxon>
        <taxon>rosids</taxon>
        <taxon>malvids</taxon>
        <taxon>Brassicales</taxon>
        <taxon>Brassicaceae</taxon>
        <taxon>Brassiceae</taxon>
        <taxon>Brassica</taxon>
    </lineage>
</organism>